<dbReference type="PANTHER" id="PTHR42939:SF3">
    <property type="entry name" value="ABC TRANSPORTER ATP-BINDING COMPONENT"/>
    <property type="match status" value="1"/>
</dbReference>
<evidence type="ECO:0000256" key="1">
    <source>
        <dbReference type="ARBA" id="ARBA00022448"/>
    </source>
</evidence>
<evidence type="ECO:0000256" key="2">
    <source>
        <dbReference type="ARBA" id="ARBA00022741"/>
    </source>
</evidence>
<dbReference type="InterPro" id="IPR003439">
    <property type="entry name" value="ABC_transporter-like_ATP-bd"/>
</dbReference>
<dbReference type="CDD" id="cd03230">
    <property type="entry name" value="ABC_DR_subfamily_A"/>
    <property type="match status" value="1"/>
</dbReference>
<evidence type="ECO:0000313" key="6">
    <source>
        <dbReference type="Proteomes" id="UP000259211"/>
    </source>
</evidence>
<accession>A0A3E2DLW6</accession>
<dbReference type="InterPro" id="IPR051782">
    <property type="entry name" value="ABC_Transporter_VariousFunc"/>
</dbReference>
<dbReference type="Pfam" id="PF00005">
    <property type="entry name" value="ABC_tran"/>
    <property type="match status" value="1"/>
</dbReference>
<organism evidence="5 6">
    <name type="scientific">Cutibacterium avidum</name>
    <dbReference type="NCBI Taxonomy" id="33010"/>
    <lineage>
        <taxon>Bacteria</taxon>
        <taxon>Bacillati</taxon>
        <taxon>Actinomycetota</taxon>
        <taxon>Actinomycetes</taxon>
        <taxon>Propionibacteriales</taxon>
        <taxon>Propionibacteriaceae</taxon>
        <taxon>Cutibacterium</taxon>
    </lineage>
</organism>
<evidence type="ECO:0000256" key="3">
    <source>
        <dbReference type="ARBA" id="ARBA00022840"/>
    </source>
</evidence>
<keyword evidence="1" id="KW-0813">Transport</keyword>
<dbReference type="PANTHER" id="PTHR42939">
    <property type="entry name" value="ABC TRANSPORTER ATP-BINDING PROTEIN ALBC-RELATED"/>
    <property type="match status" value="1"/>
</dbReference>
<evidence type="ECO:0000259" key="4">
    <source>
        <dbReference type="PROSITE" id="PS50893"/>
    </source>
</evidence>
<dbReference type="SMART" id="SM00382">
    <property type="entry name" value="AAA"/>
    <property type="match status" value="1"/>
</dbReference>
<reference evidence="5 6" key="1">
    <citation type="submission" date="2017-07" db="EMBL/GenBank/DDBJ databases">
        <authorList>
            <person name="Sun Z.S."/>
            <person name="Albrecht U."/>
            <person name="Echele G."/>
            <person name="Lee C.C."/>
        </authorList>
    </citation>
    <scope>NUCLEOTIDE SEQUENCE [LARGE SCALE GENOMIC DNA]</scope>
    <source>
        <strain evidence="5 6">P16-029</strain>
    </source>
</reference>
<keyword evidence="2" id="KW-0547">Nucleotide-binding</keyword>
<dbReference type="GO" id="GO:0005524">
    <property type="term" value="F:ATP binding"/>
    <property type="evidence" value="ECO:0007669"/>
    <property type="project" value="UniProtKB-KW"/>
</dbReference>
<dbReference type="Proteomes" id="UP000259211">
    <property type="component" value="Unassembled WGS sequence"/>
</dbReference>
<dbReference type="PROSITE" id="PS50893">
    <property type="entry name" value="ABC_TRANSPORTER_2"/>
    <property type="match status" value="1"/>
</dbReference>
<dbReference type="InterPro" id="IPR003593">
    <property type="entry name" value="AAA+_ATPase"/>
</dbReference>
<feature type="domain" description="ABC transporter" evidence="4">
    <location>
        <begin position="7"/>
        <end position="232"/>
    </location>
</feature>
<sequence>MAEPYVLEVEDLIKTYPKFLLDKVSFALPLGRVMGFVGQNGAGKTTTLKALMGNIHPDSGEVRFFGSDYHGREHEVRNRVSLSLGQVTFYPKKKLSVIADVYSRFFDSWDDKIFERYVERFDLVLSKKVDELSAGMRVKFGLALALSRNAELVILDEPTSGLDPLSRDDLLQDLRTLVDSEGLSLLFSTHQMTDLEQIADDITYLEQGRVRATEPLDSFLHRYLMIDAPTLSLSGQLREALVGATEVRDRTQAILPREFADLVSGLDASQPSLNDIIVHLEREEKRK</sequence>
<evidence type="ECO:0000313" key="5">
    <source>
        <dbReference type="EMBL" id="RFT46298.1"/>
    </source>
</evidence>
<protein>
    <submittedName>
        <fullName evidence="5">ABC transporter ATP-binding protein</fullName>
    </submittedName>
</protein>
<dbReference type="RefSeq" id="WP_117188439.1">
    <property type="nucleotide sequence ID" value="NZ_JAQDJS010000020.1"/>
</dbReference>
<dbReference type="PROSITE" id="PS00211">
    <property type="entry name" value="ABC_TRANSPORTER_1"/>
    <property type="match status" value="1"/>
</dbReference>
<dbReference type="Gene3D" id="3.40.50.300">
    <property type="entry name" value="P-loop containing nucleotide triphosphate hydrolases"/>
    <property type="match status" value="1"/>
</dbReference>
<keyword evidence="3 5" id="KW-0067">ATP-binding</keyword>
<gene>
    <name evidence="5" type="ORF">CHT91_01650</name>
</gene>
<dbReference type="EMBL" id="NOWI01000002">
    <property type="protein sequence ID" value="RFT46298.1"/>
    <property type="molecule type" value="Genomic_DNA"/>
</dbReference>
<comment type="caution">
    <text evidence="5">The sequence shown here is derived from an EMBL/GenBank/DDBJ whole genome shotgun (WGS) entry which is preliminary data.</text>
</comment>
<name>A0A3E2DLW6_9ACTN</name>
<dbReference type="SUPFAM" id="SSF52540">
    <property type="entry name" value="P-loop containing nucleoside triphosphate hydrolases"/>
    <property type="match status" value="1"/>
</dbReference>
<dbReference type="InterPro" id="IPR017871">
    <property type="entry name" value="ABC_transporter-like_CS"/>
</dbReference>
<dbReference type="InterPro" id="IPR027417">
    <property type="entry name" value="P-loop_NTPase"/>
</dbReference>
<proteinExistence type="predicted"/>
<dbReference type="GO" id="GO:0016887">
    <property type="term" value="F:ATP hydrolysis activity"/>
    <property type="evidence" value="ECO:0007669"/>
    <property type="project" value="InterPro"/>
</dbReference>
<dbReference type="AlphaFoldDB" id="A0A3E2DLW6"/>